<evidence type="ECO:0000313" key="2">
    <source>
        <dbReference type="EMBL" id="MRV70219.1"/>
    </source>
</evidence>
<name>A0A7X2IHP4_9BURK</name>
<dbReference type="EMBL" id="WKJJ01000001">
    <property type="protein sequence ID" value="MRV70219.1"/>
    <property type="molecule type" value="Genomic_DNA"/>
</dbReference>
<proteinExistence type="predicted"/>
<dbReference type="RefSeq" id="WP_154370718.1">
    <property type="nucleotide sequence ID" value="NZ_WKJJ01000001.1"/>
</dbReference>
<keyword evidence="1" id="KW-0472">Membrane</keyword>
<dbReference type="Proteomes" id="UP000446768">
    <property type="component" value="Unassembled WGS sequence"/>
</dbReference>
<evidence type="ECO:0000256" key="1">
    <source>
        <dbReference type="SAM" id="Phobius"/>
    </source>
</evidence>
<feature type="transmembrane region" description="Helical" evidence="1">
    <location>
        <begin position="43"/>
        <end position="62"/>
    </location>
</feature>
<gene>
    <name evidence="2" type="ORF">GJ700_00595</name>
</gene>
<protein>
    <submittedName>
        <fullName evidence="2">Uncharacterized protein</fullName>
    </submittedName>
</protein>
<reference evidence="2 3" key="1">
    <citation type="submission" date="2019-11" db="EMBL/GenBank/DDBJ databases">
        <title>Novel species isolated from a subtropical stream in China.</title>
        <authorList>
            <person name="Lu H."/>
        </authorList>
    </citation>
    <scope>NUCLEOTIDE SEQUENCE [LARGE SCALE GENOMIC DNA]</scope>
    <source>
        <strain evidence="2 3">FT92W</strain>
    </source>
</reference>
<keyword evidence="3" id="KW-1185">Reference proteome</keyword>
<keyword evidence="1" id="KW-1133">Transmembrane helix</keyword>
<dbReference type="AlphaFoldDB" id="A0A7X2IHP4"/>
<keyword evidence="1" id="KW-0812">Transmembrane</keyword>
<sequence>MKKVIVSLLWVVFLNGALAMLFAEFSVNFNPTITHEESYEYGNTYGAYFFLFSVALIVYLAVTNRLPGARQRTSS</sequence>
<comment type="caution">
    <text evidence="2">The sequence shown here is derived from an EMBL/GenBank/DDBJ whole genome shotgun (WGS) entry which is preliminary data.</text>
</comment>
<accession>A0A7X2IHP4</accession>
<evidence type="ECO:0000313" key="3">
    <source>
        <dbReference type="Proteomes" id="UP000446768"/>
    </source>
</evidence>
<organism evidence="2 3">
    <name type="scientific">Pseudoduganella rivuli</name>
    <dbReference type="NCBI Taxonomy" id="2666085"/>
    <lineage>
        <taxon>Bacteria</taxon>
        <taxon>Pseudomonadati</taxon>
        <taxon>Pseudomonadota</taxon>
        <taxon>Betaproteobacteria</taxon>
        <taxon>Burkholderiales</taxon>
        <taxon>Oxalobacteraceae</taxon>
        <taxon>Telluria group</taxon>
        <taxon>Pseudoduganella</taxon>
    </lineage>
</organism>